<gene>
    <name evidence="1" type="ORF">SAMN02927937_01958</name>
</gene>
<accession>A0A1H6LUR2</accession>
<protein>
    <submittedName>
        <fullName evidence="1">Uncharacterized protein</fullName>
    </submittedName>
</protein>
<evidence type="ECO:0000313" key="2">
    <source>
        <dbReference type="Proteomes" id="UP000199634"/>
    </source>
</evidence>
<proteinExistence type="predicted"/>
<dbReference type="AlphaFoldDB" id="A0A1H6LUR2"/>
<evidence type="ECO:0000313" key="1">
    <source>
        <dbReference type="EMBL" id="SEH88784.1"/>
    </source>
</evidence>
<sequence>MKYILYSVLFITFFSCNKKEENKPIQKIEKEYITDPLVYEVINAVLDMPEIKKDSAKYMLNTANLFLFDLGMDGEDFFFHAEKYFGAIDTVSIENQIKKSRYSFYKQEEIKSYQLIDYDLTSINTDEELDSLNNSVNKYIPHLSISFPIFNKEKNIAHISYYYYCGFLCGLGKQMFIKKVNNKWEILIVYNETIS</sequence>
<organism evidence="1 2">
    <name type="scientific">Paenimyroides marinum</name>
    <dbReference type="NCBI Taxonomy" id="1159016"/>
    <lineage>
        <taxon>Bacteria</taxon>
        <taxon>Pseudomonadati</taxon>
        <taxon>Bacteroidota</taxon>
        <taxon>Flavobacteriia</taxon>
        <taxon>Flavobacteriales</taxon>
        <taxon>Flavobacteriaceae</taxon>
        <taxon>Paenimyroides</taxon>
    </lineage>
</organism>
<dbReference type="OrthoDB" id="1048413at2"/>
<dbReference type="RefSeq" id="WP_091099760.1">
    <property type="nucleotide sequence ID" value="NZ_FNXE01000027.1"/>
</dbReference>
<keyword evidence="2" id="KW-1185">Reference proteome</keyword>
<dbReference type="EMBL" id="FNXE01000027">
    <property type="protein sequence ID" value="SEH88784.1"/>
    <property type="molecule type" value="Genomic_DNA"/>
</dbReference>
<name>A0A1H6LUR2_9FLAO</name>
<dbReference type="PROSITE" id="PS51257">
    <property type="entry name" value="PROKAR_LIPOPROTEIN"/>
    <property type="match status" value="1"/>
</dbReference>
<dbReference type="Proteomes" id="UP000199634">
    <property type="component" value="Unassembled WGS sequence"/>
</dbReference>
<reference evidence="1 2" key="1">
    <citation type="submission" date="2016-10" db="EMBL/GenBank/DDBJ databases">
        <authorList>
            <person name="de Groot N.N."/>
        </authorList>
    </citation>
    <scope>NUCLEOTIDE SEQUENCE [LARGE SCALE GENOMIC DNA]</scope>
    <source>
        <strain evidence="1 2">CGMCC 1.10825</strain>
    </source>
</reference>
<dbReference type="STRING" id="1159016.SAMN02927937_01958"/>